<keyword evidence="1" id="KW-0812">Transmembrane</keyword>
<feature type="transmembrane region" description="Helical" evidence="1">
    <location>
        <begin position="12"/>
        <end position="30"/>
    </location>
</feature>
<dbReference type="HOGENOM" id="CLU_2896657_0_0_11"/>
<keyword evidence="1" id="KW-1133">Transmembrane helix</keyword>
<evidence type="ECO:0008006" key="4">
    <source>
        <dbReference type="Google" id="ProtNLM"/>
    </source>
</evidence>
<dbReference type="EMBL" id="CP008889">
    <property type="protein sequence ID" value="AIF41420.1"/>
    <property type="molecule type" value="Genomic_DNA"/>
</dbReference>
<dbReference type="AlphaFoldDB" id="A0A075JHV4"/>
<dbReference type="KEGG" id="dni:HX89_11240"/>
<reference evidence="2 3" key="1">
    <citation type="submission" date="2014-07" db="EMBL/GenBank/DDBJ databases">
        <title>Genome Sequencing of Dermacoccus nishinomiyaensis.</title>
        <authorList>
            <person name="Hong K.W."/>
            <person name="Chan K.G."/>
        </authorList>
    </citation>
    <scope>NUCLEOTIDE SEQUENCE [LARGE SCALE GENOMIC DNA]</scope>
    <source>
        <strain evidence="2 3">M25</strain>
    </source>
</reference>
<accession>A0A075JHV4</accession>
<protein>
    <recommendedName>
        <fullName evidence="4">Low temperature requirement protein A</fullName>
    </recommendedName>
</protein>
<evidence type="ECO:0000313" key="3">
    <source>
        <dbReference type="Proteomes" id="UP000027986"/>
    </source>
</evidence>
<name>A0A075JHV4_9MICO</name>
<evidence type="ECO:0000256" key="1">
    <source>
        <dbReference type="SAM" id="Phobius"/>
    </source>
</evidence>
<dbReference type="Pfam" id="PF06772">
    <property type="entry name" value="LtrA"/>
    <property type="match status" value="1"/>
</dbReference>
<keyword evidence="3" id="KW-1185">Reference proteome</keyword>
<proteinExistence type="predicted"/>
<gene>
    <name evidence="2" type="ORF">HX89_11240</name>
</gene>
<sequence>MSQAIGETTVRHQHVGWVELFCNLVFVVAIERLTHLLHGDPGRGRIAATIGLTMLVWFAWST</sequence>
<dbReference type="InterPro" id="IPR010640">
    <property type="entry name" value="Low_temperature_requirement_A"/>
</dbReference>
<evidence type="ECO:0000313" key="2">
    <source>
        <dbReference type="EMBL" id="AIF41420.1"/>
    </source>
</evidence>
<dbReference type="Proteomes" id="UP000027986">
    <property type="component" value="Chromosome"/>
</dbReference>
<organism evidence="2 3">
    <name type="scientific">Dermacoccus nishinomiyaensis</name>
    <dbReference type="NCBI Taxonomy" id="1274"/>
    <lineage>
        <taxon>Bacteria</taxon>
        <taxon>Bacillati</taxon>
        <taxon>Actinomycetota</taxon>
        <taxon>Actinomycetes</taxon>
        <taxon>Micrococcales</taxon>
        <taxon>Dermacoccaceae</taxon>
        <taxon>Dermacoccus</taxon>
    </lineage>
</organism>
<feature type="transmembrane region" description="Helical" evidence="1">
    <location>
        <begin position="42"/>
        <end position="60"/>
    </location>
</feature>
<keyword evidence="1" id="KW-0472">Membrane</keyword>